<dbReference type="Proteomes" id="UP000251923">
    <property type="component" value="Unassembled WGS sequence"/>
</dbReference>
<dbReference type="InterPro" id="IPR002699">
    <property type="entry name" value="V_ATPase_D"/>
</dbReference>
<evidence type="ECO:0000256" key="1">
    <source>
        <dbReference type="ARBA" id="ARBA00005850"/>
    </source>
</evidence>
<evidence type="ECO:0000313" key="6">
    <source>
        <dbReference type="Proteomes" id="UP000251923"/>
    </source>
</evidence>
<keyword evidence="4" id="KW-0375">Hydrogen ion transport</keyword>
<name>A0A178HH61_9LACT</name>
<dbReference type="Gene3D" id="1.10.287.3240">
    <property type="match status" value="1"/>
</dbReference>
<dbReference type="HAMAP" id="MF_00271">
    <property type="entry name" value="ATP_synth_D_arch"/>
    <property type="match status" value="1"/>
</dbReference>
<keyword evidence="3 4" id="KW-0406">Ion transport</keyword>
<evidence type="ECO:0000313" key="5">
    <source>
        <dbReference type="EMBL" id="RAV77653.1"/>
    </source>
</evidence>
<dbReference type="NCBIfam" id="TIGR00309">
    <property type="entry name" value="V_ATPase_subD"/>
    <property type="match status" value="1"/>
</dbReference>
<dbReference type="GO" id="GO:0005524">
    <property type="term" value="F:ATP binding"/>
    <property type="evidence" value="ECO:0007669"/>
    <property type="project" value="UniProtKB-UniRule"/>
</dbReference>
<protein>
    <recommendedName>
        <fullName evidence="4">V-type ATP synthase subunit D</fullName>
    </recommendedName>
    <alternativeName>
        <fullName evidence="4">V-ATPase subunit D</fullName>
    </alternativeName>
</protein>
<dbReference type="GeneID" id="86971286"/>
<dbReference type="AlphaFoldDB" id="A0A178HH61"/>
<dbReference type="Pfam" id="PF01813">
    <property type="entry name" value="ATP-synt_D"/>
    <property type="match status" value="1"/>
</dbReference>
<dbReference type="GO" id="GO:0042777">
    <property type="term" value="P:proton motive force-driven plasma membrane ATP synthesis"/>
    <property type="evidence" value="ECO:0007669"/>
    <property type="project" value="UniProtKB-UniRule"/>
</dbReference>
<dbReference type="RefSeq" id="WP_064292164.1">
    <property type="nucleotide sequence ID" value="NZ_JASODP010000008.1"/>
</dbReference>
<dbReference type="PANTHER" id="PTHR11671">
    <property type="entry name" value="V-TYPE ATP SYNTHASE SUBUNIT D"/>
    <property type="match status" value="1"/>
</dbReference>
<keyword evidence="2 4" id="KW-0813">Transport</keyword>
<evidence type="ECO:0000256" key="3">
    <source>
        <dbReference type="ARBA" id="ARBA00023065"/>
    </source>
</evidence>
<gene>
    <name evidence="4" type="primary">atpD</name>
    <name evidence="5" type="ORF">DBT54_08480</name>
</gene>
<comment type="function">
    <text evidence="4">Produces ATP from ADP in the presence of a proton gradient across the membrane.</text>
</comment>
<evidence type="ECO:0000256" key="4">
    <source>
        <dbReference type="HAMAP-Rule" id="MF_00271"/>
    </source>
</evidence>
<organism evidence="5 6">
    <name type="scientific">Aerococcus urinae</name>
    <dbReference type="NCBI Taxonomy" id="1376"/>
    <lineage>
        <taxon>Bacteria</taxon>
        <taxon>Bacillati</taxon>
        <taxon>Bacillota</taxon>
        <taxon>Bacilli</taxon>
        <taxon>Lactobacillales</taxon>
        <taxon>Aerococcaceae</taxon>
        <taxon>Aerococcus</taxon>
    </lineage>
</organism>
<proteinExistence type="inferred from homology"/>
<comment type="similarity">
    <text evidence="1 4">Belongs to the V-ATPase D subunit family.</text>
</comment>
<dbReference type="GO" id="GO:0046933">
    <property type="term" value="F:proton-transporting ATP synthase activity, rotational mechanism"/>
    <property type="evidence" value="ECO:0007669"/>
    <property type="project" value="UniProtKB-UniRule"/>
</dbReference>
<dbReference type="GO" id="GO:0046961">
    <property type="term" value="F:proton-transporting ATPase activity, rotational mechanism"/>
    <property type="evidence" value="ECO:0007669"/>
    <property type="project" value="InterPro"/>
</dbReference>
<sequence>MEVNHTPTKGNLMQVEKTLRLSKNGHELMDRKRMILMNEIMSLVQKAKKVQEQLKEAYKKAYECLFEAQREIGLHTIADWAQDVPQSDSLSLKVRSVMGSEVPEVDYQAEAMQPAYSFSQTTTKMDEARIAFETVKDLEMQLAQVENAAYRLASNIQKTQKRVNALKNITIPQLQDAQRDISSALEEKEREEFTRLKVVKRILTAKDEAQKERMRSEA</sequence>
<reference evidence="5 6" key="1">
    <citation type="submission" date="2018-04" db="EMBL/GenBank/DDBJ databases">
        <title>Aerococcus urinae genomes.</title>
        <authorList>
            <person name="Hilt E."/>
            <person name="Gilbert N.M."/>
            <person name="Thomas-White K."/>
            <person name="Putonti C."/>
            <person name="Lewis A.L."/>
            <person name="Visck K.L."/>
            <person name="Wolfe A.J."/>
        </authorList>
    </citation>
    <scope>NUCLEOTIDE SEQUENCE [LARGE SCALE GENOMIC DNA]</scope>
    <source>
        <strain evidence="5 6">UMB7480</strain>
    </source>
</reference>
<evidence type="ECO:0000256" key="2">
    <source>
        <dbReference type="ARBA" id="ARBA00022448"/>
    </source>
</evidence>
<accession>A0A178HH61</accession>
<keyword evidence="4" id="KW-0066">ATP synthesis</keyword>
<comment type="caution">
    <text evidence="5">The sequence shown here is derived from an EMBL/GenBank/DDBJ whole genome shotgun (WGS) entry which is preliminary data.</text>
</comment>
<dbReference type="EMBL" id="QMHM01000021">
    <property type="protein sequence ID" value="RAV77653.1"/>
    <property type="molecule type" value="Genomic_DNA"/>
</dbReference>